<dbReference type="RefSeq" id="WP_254010072.1">
    <property type="nucleotide sequence ID" value="NZ_JAMZMM010000010.1"/>
</dbReference>
<sequence length="184" mass="21140">MSYFAIQVGNPLVKSTKQEQVEYLYQAIKTIFPDDSENAYLLWNLVPVRIDYKYDLYVLIDDIPPLLNALLNSERGSHRVGWGSNSFNAEWNIEWADGIIKIASHWHSVAGAYEALLNSRSQLEMEKDLFLSEWKALLRKIIEAIDFSEITIVNQAELDSLRRLESAIPKLGRFYISSSSLIQL</sequence>
<protein>
    <submittedName>
        <fullName evidence="1">Uncharacterized protein</fullName>
    </submittedName>
</protein>
<accession>A0AAE3GMC7</accession>
<comment type="caution">
    <text evidence="1">The sequence shown here is derived from an EMBL/GenBank/DDBJ whole genome shotgun (WGS) entry which is preliminary data.</text>
</comment>
<reference evidence="1" key="1">
    <citation type="submission" date="2022-06" db="EMBL/GenBank/DDBJ databases">
        <title>New cyanobacteria of genus Symplocastrum in benthos of Lake Baikal.</title>
        <authorList>
            <person name="Sorokovikova E."/>
            <person name="Tikhonova I."/>
            <person name="Krasnopeev A."/>
            <person name="Evseev P."/>
            <person name="Gladkikh A."/>
            <person name="Belykh O."/>
        </authorList>
    </citation>
    <scope>NUCLEOTIDE SEQUENCE</scope>
    <source>
        <strain evidence="1">BBK-W-15</strain>
    </source>
</reference>
<evidence type="ECO:0000313" key="2">
    <source>
        <dbReference type="Proteomes" id="UP001204953"/>
    </source>
</evidence>
<dbReference type="EMBL" id="JAMZMM010000010">
    <property type="protein sequence ID" value="MCP2727256.1"/>
    <property type="molecule type" value="Genomic_DNA"/>
</dbReference>
<name>A0AAE3GMC7_9CYAN</name>
<evidence type="ECO:0000313" key="1">
    <source>
        <dbReference type="EMBL" id="MCP2727256.1"/>
    </source>
</evidence>
<keyword evidence="2" id="KW-1185">Reference proteome</keyword>
<dbReference type="Proteomes" id="UP001204953">
    <property type="component" value="Unassembled WGS sequence"/>
</dbReference>
<gene>
    <name evidence="1" type="ORF">NJ959_02055</name>
</gene>
<organism evidence="1 2">
    <name type="scientific">Limnofasciculus baicalensis BBK-W-15</name>
    <dbReference type="NCBI Taxonomy" id="2699891"/>
    <lineage>
        <taxon>Bacteria</taxon>
        <taxon>Bacillati</taxon>
        <taxon>Cyanobacteriota</taxon>
        <taxon>Cyanophyceae</taxon>
        <taxon>Coleofasciculales</taxon>
        <taxon>Coleofasciculaceae</taxon>
        <taxon>Limnofasciculus</taxon>
        <taxon>Limnofasciculus baicalensis</taxon>
    </lineage>
</organism>
<dbReference type="AlphaFoldDB" id="A0AAE3GMC7"/>
<proteinExistence type="predicted"/>